<evidence type="ECO:0000256" key="1">
    <source>
        <dbReference type="SAM" id="MobiDB-lite"/>
    </source>
</evidence>
<dbReference type="Gene3D" id="3.40.1360.10">
    <property type="match status" value="1"/>
</dbReference>
<feature type="region of interest" description="Disordered" evidence="1">
    <location>
        <begin position="333"/>
        <end position="387"/>
    </location>
</feature>
<evidence type="ECO:0000313" key="4">
    <source>
        <dbReference type="Proteomes" id="UP000265862"/>
    </source>
</evidence>
<accession>A0A396SSB5</accession>
<reference evidence="3 4" key="1">
    <citation type="submission" date="2018-07" db="EMBL/GenBank/DDBJ databases">
        <title>Genome sequences of six Lactobacillus spp. isolated from bumble bee guts.</title>
        <authorList>
            <person name="Motta E.V.S."/>
            <person name="Moran N.A."/>
        </authorList>
    </citation>
    <scope>NUCLEOTIDE SEQUENCE [LARGE SCALE GENOMIC DNA]</scope>
    <source>
        <strain evidence="3 4">OCC3</strain>
    </source>
</reference>
<comment type="caution">
    <text evidence="3">The sequence shown here is derived from an EMBL/GenBank/DDBJ whole genome shotgun (WGS) entry which is preliminary data.</text>
</comment>
<evidence type="ECO:0000259" key="2">
    <source>
        <dbReference type="Pfam" id="PF13154"/>
    </source>
</evidence>
<feature type="compositionally biased region" description="Polar residues" evidence="1">
    <location>
        <begin position="361"/>
        <end position="377"/>
    </location>
</feature>
<evidence type="ECO:0000313" key="3">
    <source>
        <dbReference type="EMBL" id="RHW55065.1"/>
    </source>
</evidence>
<feature type="domain" description="DUF3991" evidence="2">
    <location>
        <begin position="130"/>
        <end position="199"/>
    </location>
</feature>
<protein>
    <recommendedName>
        <fullName evidence="2">DUF3991 domain-containing protein</fullName>
    </recommendedName>
</protein>
<dbReference type="InterPro" id="IPR025054">
    <property type="entry name" value="DUF3991"/>
</dbReference>
<organism evidence="3 4">
    <name type="scientific">Lactobacillus bombicola</name>
    <dbReference type="NCBI Taxonomy" id="1505723"/>
    <lineage>
        <taxon>Bacteria</taxon>
        <taxon>Bacillati</taxon>
        <taxon>Bacillota</taxon>
        <taxon>Bacilli</taxon>
        <taxon>Lactobacillales</taxon>
        <taxon>Lactobacillaceae</taxon>
        <taxon>Lactobacillus</taxon>
    </lineage>
</organism>
<dbReference type="AlphaFoldDB" id="A0A396SSB5"/>
<dbReference type="SUPFAM" id="SSF57783">
    <property type="entry name" value="Zinc beta-ribbon"/>
    <property type="match status" value="1"/>
</dbReference>
<dbReference type="Pfam" id="PF13155">
    <property type="entry name" value="Toprim_2"/>
    <property type="match status" value="1"/>
</dbReference>
<feature type="compositionally biased region" description="Acidic residues" evidence="1">
    <location>
        <begin position="378"/>
        <end position="387"/>
    </location>
</feature>
<dbReference type="Proteomes" id="UP000265862">
    <property type="component" value="Unassembled WGS sequence"/>
</dbReference>
<name>A0A396SSB5_9LACO</name>
<sequence length="387" mass="44252">MSEQKEANSWYEKIYQADIVELCNALGIELRNEGRTFRGVDHDSLIITPSKNAWYQNSRQIGGVGGWSFIKNYVLAEQNFDKATLYAKIKEIANNIGIFDKNNVTIITEQKQPYVYPQDKIVDSISQAKNYLVSQRKINPKLVDWLHKHNYLDQDQDNNIVFKRLNPFTGKIIGASKQGTYVDYEKYPKRGTFKGIDSNSAPRSSWYFDIGQPENVRFFEAPIDAISYYQLAPDKLNNTRFIALDGLKPHVANLYLTITDTQLAKTGKGIKSIALGVDNDEAGDNFIKKMKEYSFTNNQGEQIPITAAQPNKKYGKDWNDQLKKIVEKEDSSLLESKEDDFTNKEKSPKKDDKKNDEKTTAFKSKTFSRTNTIATTQELEEDGLELE</sequence>
<feature type="compositionally biased region" description="Basic and acidic residues" evidence="1">
    <location>
        <begin position="333"/>
        <end position="360"/>
    </location>
</feature>
<proteinExistence type="predicted"/>
<dbReference type="EMBL" id="QOCV01000003">
    <property type="protein sequence ID" value="RHW55065.1"/>
    <property type="molecule type" value="Genomic_DNA"/>
</dbReference>
<dbReference type="Pfam" id="PF13154">
    <property type="entry name" value="DUF3991"/>
    <property type="match status" value="1"/>
</dbReference>
<dbReference type="RefSeq" id="WP_118897596.1">
    <property type="nucleotide sequence ID" value="NZ_QOCV01000003.1"/>
</dbReference>
<gene>
    <name evidence="3" type="ORF">DS835_01440</name>
</gene>